<dbReference type="EMBL" id="JAHSPG010000003">
    <property type="protein sequence ID" value="MBV4356926.1"/>
    <property type="molecule type" value="Genomic_DNA"/>
</dbReference>
<name>A0A9E2W7M5_9BACT</name>
<reference evidence="1" key="1">
    <citation type="submission" date="2021-06" db="EMBL/GenBank/DDBJ databases">
        <authorList>
            <person name="Huq M.A."/>
        </authorList>
    </citation>
    <scope>NUCLEOTIDE SEQUENCE</scope>
    <source>
        <strain evidence="1">MAH-26</strain>
    </source>
</reference>
<evidence type="ECO:0000313" key="1">
    <source>
        <dbReference type="EMBL" id="MBV4356926.1"/>
    </source>
</evidence>
<keyword evidence="2" id="KW-1185">Reference proteome</keyword>
<dbReference type="Proteomes" id="UP000812270">
    <property type="component" value="Unassembled WGS sequence"/>
</dbReference>
<organism evidence="1 2">
    <name type="scientific">Pinibacter aurantiacus</name>
    <dbReference type="NCBI Taxonomy" id="2851599"/>
    <lineage>
        <taxon>Bacteria</taxon>
        <taxon>Pseudomonadati</taxon>
        <taxon>Bacteroidota</taxon>
        <taxon>Chitinophagia</taxon>
        <taxon>Chitinophagales</taxon>
        <taxon>Chitinophagaceae</taxon>
        <taxon>Pinibacter</taxon>
    </lineage>
</organism>
<comment type="caution">
    <text evidence="1">The sequence shown here is derived from an EMBL/GenBank/DDBJ whole genome shotgun (WGS) entry which is preliminary data.</text>
</comment>
<evidence type="ECO:0000313" key="2">
    <source>
        <dbReference type="Proteomes" id="UP000812270"/>
    </source>
</evidence>
<dbReference type="RefSeq" id="WP_217790557.1">
    <property type="nucleotide sequence ID" value="NZ_JAHSPG010000003.1"/>
</dbReference>
<gene>
    <name evidence="1" type="ORF">KTO63_07215</name>
</gene>
<proteinExistence type="predicted"/>
<accession>A0A9E2W7M5</accession>
<protein>
    <submittedName>
        <fullName evidence="1">Uncharacterized protein</fullName>
    </submittedName>
</protein>
<dbReference type="AlphaFoldDB" id="A0A9E2W7M5"/>
<sequence length="703" mass="79014">MIKPNIPVRALLAFILTVLSGALFSQEKIDLVKYNKKNGAEVEVRDKIINISWPVRNNGKGRVKIDLQDGHPLFASLQLCKNGKCHTIAKDLDPAFVITIGKRDLISQNGWNIFFDKVPSKPFEAFNVQLEKSSAQVVSEGSRTKVIVSKVTASSFSGDLEITFYNGSPLINIAAVMSTGVDSTAIVYDAGLVGKNNAWKKIAWASVDDQLQNTSMNMMDTSNNLAVKYRTIIGENAEGSLALFPAPHQYFYPLDECFNLKFVWYGTDYRRMIKGYGIGIRQDLYGDHRFVPWFNAPPHTRQRLNFFCLLASNTKDALANVKQFTHNDTYAPLKGYKTMTSHYHIEHVTKMLEAQKKNIALPDTPSFVNVFKRTGINIVHLAEFHGVGHPTGPDDVRLRELKTLFDMCKRLSQNNFLLLPGEEPNNFFGGHWLDFFPKPVYWIMSRKAGAPFVTQDSTYGKVYRIGDKQDMLNLLKAENGLAWTAHARTKGSTGFPDAYKNEAFFTSPQFFGASWKALPADLSQPRLGKRALDLLDDMANWGLKKSIVGEADLFTIEPEHELYGHLNINYLQMDKMPAYNQSWQPILDVMSSGKFFVTTGEVLMPSFTINSKGSGDTATLNADGKATIKTSLSWTFPLNFIEVVSGDGKNVYREKFDQFETTTFGNKTFLLNLNLKGRKWARIEAWDIAANGVFSQIVWLKGN</sequence>